<evidence type="ECO:0000259" key="1">
    <source>
        <dbReference type="PROSITE" id="PS50878"/>
    </source>
</evidence>
<accession>A0A2J7TBT4</accession>
<protein>
    <recommendedName>
        <fullName evidence="1">Reverse transcriptase domain-containing protein</fullName>
    </recommendedName>
</protein>
<proteinExistence type="predicted"/>
<sequence length="566" mass="65174">MKVPSTPPKKMSLKDALRFLLKSHYLGEDFPPLITTEKFAGFCVKNFDSLVPDKTLLERTTLYGLFSAPRTTNSRRVMALPHPSSQLALSLIIAENRGEVRKTIRTSKITLYNVSPEKSAERVFVGLDFEQRTKKEAEILARYPIIMKADVQNFFHTIYTHSLPWAVLGKNYVKDTREGRDKVEKNKLEQHWASQIDRAIQRGNSRETFGIPVGPDISRIIAEILLSGIHKNSSFAKCLDGHKAYRLVDDFFVGFDDEITARRCQDSLRQALWEYNLYLNDIKTQIIHSSVIFDGGWKYEIERFQLSYKSSDRQRDAVQRLLEITLAHCEAQRDSRPVIFFCRRLLTLNIVPANFLFIRNCMLRVGRDFTICLRFVADFVVMYRADLLDAESFEAFKGWTQLLFAMHAKRGHDFEVTWTLIICGVLGLRVSKAFLSVDEPIESPVVLAILGLLSKKGLLDEKWDDWKINPPPTGSLANGRSWLPYYEAVLRDWTNDPQIKKEIRADALFSKLLDEKVTFLDDSNFSEYIPRLPITTVSAHLKSNTKDRLITRTKTFSGRKISEHYT</sequence>
<feature type="domain" description="Reverse transcriptase" evidence="1">
    <location>
        <begin position="61"/>
        <end position="326"/>
    </location>
</feature>
<dbReference type="Pfam" id="PF00078">
    <property type="entry name" value="RVT_1"/>
    <property type="match status" value="1"/>
</dbReference>
<dbReference type="InterPro" id="IPR000477">
    <property type="entry name" value="RT_dom"/>
</dbReference>
<evidence type="ECO:0000313" key="2">
    <source>
        <dbReference type="EMBL" id="PNG24231.1"/>
    </source>
</evidence>
<dbReference type="Proteomes" id="UP000236286">
    <property type="component" value="Unassembled WGS sequence"/>
</dbReference>
<dbReference type="EMBL" id="PDZR01000043">
    <property type="protein sequence ID" value="PNG24231.1"/>
    <property type="molecule type" value="Genomic_DNA"/>
</dbReference>
<dbReference type="PROSITE" id="PS50878">
    <property type="entry name" value="RT_POL"/>
    <property type="match status" value="1"/>
</dbReference>
<dbReference type="OrthoDB" id="9780724at2"/>
<gene>
    <name evidence="2" type="ORF">CR492_19785</name>
</gene>
<dbReference type="CDD" id="cd01646">
    <property type="entry name" value="RT_Bac_retron_I"/>
    <property type="match status" value="1"/>
</dbReference>
<dbReference type="AlphaFoldDB" id="A0A2J7TBT4"/>
<evidence type="ECO:0000313" key="3">
    <source>
        <dbReference type="Proteomes" id="UP000236286"/>
    </source>
</evidence>
<name>A0A2J7TBT4_METSI</name>
<dbReference type="RefSeq" id="WP_102845439.1">
    <property type="nucleotide sequence ID" value="NZ_PDZR01000043.1"/>
</dbReference>
<comment type="caution">
    <text evidence="2">The sequence shown here is derived from an EMBL/GenBank/DDBJ whole genome shotgun (WGS) entry which is preliminary data.</text>
</comment>
<reference evidence="2 3" key="1">
    <citation type="submission" date="2017-10" db="EMBL/GenBank/DDBJ databases">
        <title>Genome announcement of Methylocella silvestris TVC from permafrost.</title>
        <authorList>
            <person name="Wang J."/>
            <person name="Geng K."/>
            <person name="Ul-Haque F."/>
            <person name="Crombie A.T."/>
            <person name="Street L.E."/>
            <person name="Wookey P.A."/>
            <person name="Murrell J.C."/>
            <person name="Pratscher J."/>
        </authorList>
    </citation>
    <scope>NUCLEOTIDE SEQUENCE [LARGE SCALE GENOMIC DNA]</scope>
    <source>
        <strain evidence="2 3">TVC</strain>
    </source>
</reference>
<organism evidence="2 3">
    <name type="scientific">Methylocella silvestris</name>
    <dbReference type="NCBI Taxonomy" id="199596"/>
    <lineage>
        <taxon>Bacteria</taxon>
        <taxon>Pseudomonadati</taxon>
        <taxon>Pseudomonadota</taxon>
        <taxon>Alphaproteobacteria</taxon>
        <taxon>Hyphomicrobiales</taxon>
        <taxon>Beijerinckiaceae</taxon>
        <taxon>Methylocella</taxon>
    </lineage>
</organism>